<dbReference type="Pfam" id="PF22679">
    <property type="entry name" value="T1R_D3-like"/>
    <property type="match status" value="1"/>
</dbReference>
<dbReference type="PANTHER" id="PTHR42927">
    <property type="entry name" value="HELICASE SUPERFAMILY 1 AND 2 DOMAIN-CONTAINING PROTEIN"/>
    <property type="match status" value="1"/>
</dbReference>
<dbReference type="PROSITE" id="PS51192">
    <property type="entry name" value="HELICASE_ATP_BIND_1"/>
    <property type="match status" value="1"/>
</dbReference>
<evidence type="ECO:0000313" key="3">
    <source>
        <dbReference type="Proteomes" id="UP000588604"/>
    </source>
</evidence>
<dbReference type="Proteomes" id="UP000588604">
    <property type="component" value="Unassembled WGS sequence"/>
</dbReference>
<comment type="caution">
    <text evidence="2">The sequence shown here is derived from an EMBL/GenBank/DDBJ whole genome shotgun (WGS) entry which is preliminary data.</text>
</comment>
<keyword evidence="3" id="KW-1185">Reference proteome</keyword>
<sequence length="984" mass="114021">MHTTDTSEKGLETIIEKHLINHNGFIASYSADYDRDFCINEKLLFEFLAATQPNAHDTIIKRGKDKFLKRLSDQIRQKGIVEILRNGVKDLDLRVQLYFKKPTSLLNDKAQKQYSSNIFSVTRQLYYSLENSNSLDMVLFINGLPLSTFELKNQWTGQNVKHAIRQYQTDRDPKEPLFAFGRCMVHFAVDADLVYMTTHLNSIKTFFLPFNKGNNDGAGNPLNPEGLKTDYLWKDILTKESLSNIVENFAQIVEEKDEDTGKIKRKLIFPRYHQLRVVKKLLHHSKENGVGQKYLIQHSAGSGKSNSITWLAHQLVTLHDSENTETVFDSVIVVTDRRVLDKQIRDNIKQFAQVSSVVEAIDKGSSQLKQALEDGKKIIVTTVQKFPFIIDEIGTLQAKKFAIIIDEAHSSQSGETASKMNWVLSDKEEAYGEEKEPPTSEDIINELIENRKMLKNGSYFAFTATPKNKTLETFGEKTAEGKFIAFDNYTMKQAIEEEFILDVLKNYTTYQSYYKLDKAVEDNPEFETRQANKKLRAYVESHPFSIMEKSKIMLDHFHADIRKLINGQAKAMVVCKSIKNAILYYQAFKEYMKEINSPYKAIVAFSGTKEIDGEDWDEARLNGFPSNDIPTEFKKKEYRFLIVANKFQTGFDQPLLHTMYVDKKLADVQAVQTLSRLNRAYKPYKEDTFVMDFFNTTEDIKKAFEPFYTTTILSEETDANKLNDLQDALDKAQVYSQDDVVNFTELYFKEAERQELDPIIDKCVAEYKNELNEDAQIDFYVKAKSFFRMYAFLSKLLSFNNSYWERLYWFLKFLIPKIKPDEIEDLAKGILEAIDLDSYRLTRTTQENIKLSGNEELDPTPPVMKGTKGEPGFNELDAILKEFNTKFGIDNWTDDDKVKNFLFEQLPADFARDQATVNAVKNSDKQNAKITSDKKVEDLMQDVIFQYTDLYKKFTDDPDFKRQYLDFVFDKIWNQQSNLQNRPK</sequence>
<organism evidence="2 3">
    <name type="scientific">Algoriphagus iocasae</name>
    <dbReference type="NCBI Taxonomy" id="1836499"/>
    <lineage>
        <taxon>Bacteria</taxon>
        <taxon>Pseudomonadati</taxon>
        <taxon>Bacteroidota</taxon>
        <taxon>Cytophagia</taxon>
        <taxon>Cytophagales</taxon>
        <taxon>Cyclobacteriaceae</taxon>
        <taxon>Algoriphagus</taxon>
    </lineage>
</organism>
<dbReference type="RefSeq" id="WP_184497475.1">
    <property type="nucleotide sequence ID" value="NZ_JACIJO010000003.1"/>
</dbReference>
<dbReference type="InterPro" id="IPR014001">
    <property type="entry name" value="Helicase_ATP-bd"/>
</dbReference>
<dbReference type="InterPro" id="IPR027417">
    <property type="entry name" value="P-loop_NTPase"/>
</dbReference>
<evidence type="ECO:0000313" key="2">
    <source>
        <dbReference type="EMBL" id="MBB6328466.1"/>
    </source>
</evidence>
<dbReference type="Gene3D" id="3.90.1570.50">
    <property type="match status" value="1"/>
</dbReference>
<dbReference type="InterPro" id="IPR007409">
    <property type="entry name" value="Restrct_endonuc_type1_HsdR_N"/>
</dbReference>
<reference evidence="2 3" key="1">
    <citation type="submission" date="2020-08" db="EMBL/GenBank/DDBJ databases">
        <title>Genomic Encyclopedia of Type Strains, Phase IV (KMG-IV): sequencing the most valuable type-strain genomes for metagenomic binning, comparative biology and taxonomic classification.</title>
        <authorList>
            <person name="Goeker M."/>
        </authorList>
    </citation>
    <scope>NUCLEOTIDE SEQUENCE [LARGE SCALE GENOMIC DNA]</scope>
    <source>
        <strain evidence="2 3">DSM 102044</strain>
    </source>
</reference>
<dbReference type="PANTHER" id="PTHR42927:SF1">
    <property type="entry name" value="HELICASE SUPERFAMILY 1 AND 2 DOMAIN-CONTAINING PROTEIN"/>
    <property type="match status" value="1"/>
</dbReference>
<dbReference type="Pfam" id="PF04313">
    <property type="entry name" value="HSDR_N"/>
    <property type="match status" value="1"/>
</dbReference>
<dbReference type="SMART" id="SM00487">
    <property type="entry name" value="DEXDc"/>
    <property type="match status" value="1"/>
</dbReference>
<keyword evidence="2" id="KW-0378">Hydrolase</keyword>
<dbReference type="AlphaFoldDB" id="A0A841MWP7"/>
<proteinExistence type="predicted"/>
<feature type="domain" description="Helicase ATP-binding" evidence="1">
    <location>
        <begin position="285"/>
        <end position="484"/>
    </location>
</feature>
<dbReference type="EC" id="3.1.21.3" evidence="2"/>
<dbReference type="EMBL" id="JACIJO010000003">
    <property type="protein sequence ID" value="MBB6328466.1"/>
    <property type="molecule type" value="Genomic_DNA"/>
</dbReference>
<name>A0A841MWP7_9BACT</name>
<dbReference type="Pfam" id="PF18766">
    <property type="entry name" value="SWI2_SNF2"/>
    <property type="match status" value="1"/>
</dbReference>
<dbReference type="GO" id="GO:0005524">
    <property type="term" value="F:ATP binding"/>
    <property type="evidence" value="ECO:0007669"/>
    <property type="project" value="UniProtKB-KW"/>
</dbReference>
<dbReference type="Gene3D" id="3.40.50.300">
    <property type="entry name" value="P-loop containing nucleotide triphosphate hydrolases"/>
    <property type="match status" value="2"/>
</dbReference>
<accession>A0A841MWP7</accession>
<dbReference type="GO" id="GO:0009307">
    <property type="term" value="P:DNA restriction-modification system"/>
    <property type="evidence" value="ECO:0007669"/>
    <property type="project" value="UniProtKB-KW"/>
</dbReference>
<dbReference type="InterPro" id="IPR040980">
    <property type="entry name" value="SWI2_SNF2"/>
</dbReference>
<dbReference type="InterPro" id="IPR055180">
    <property type="entry name" value="HsdR_RecA-like_helicase_dom_2"/>
</dbReference>
<protein>
    <submittedName>
        <fullName evidence="2">Type I restriction enzyme R subunit</fullName>
        <ecNumber evidence="2">3.1.21.3</ecNumber>
    </submittedName>
</protein>
<dbReference type="GO" id="GO:0009035">
    <property type="term" value="F:type I site-specific deoxyribonuclease activity"/>
    <property type="evidence" value="ECO:0007669"/>
    <property type="project" value="UniProtKB-EC"/>
</dbReference>
<dbReference type="SUPFAM" id="SSF52540">
    <property type="entry name" value="P-loop containing nucleoside triphosphate hydrolases"/>
    <property type="match status" value="1"/>
</dbReference>
<gene>
    <name evidence="2" type="ORF">FHS59_004109</name>
</gene>
<dbReference type="GO" id="GO:0003677">
    <property type="term" value="F:DNA binding"/>
    <property type="evidence" value="ECO:0007669"/>
    <property type="project" value="UniProtKB-KW"/>
</dbReference>
<evidence type="ECO:0000259" key="1">
    <source>
        <dbReference type="PROSITE" id="PS51192"/>
    </source>
</evidence>